<keyword evidence="3" id="KW-1003">Cell membrane</keyword>
<proteinExistence type="predicted"/>
<accession>A0ABY5Y0J2</accession>
<evidence type="ECO:0000256" key="3">
    <source>
        <dbReference type="ARBA" id="ARBA00022475"/>
    </source>
</evidence>
<evidence type="ECO:0000256" key="7">
    <source>
        <dbReference type="ARBA" id="ARBA00023010"/>
    </source>
</evidence>
<reference evidence="10" key="1">
    <citation type="submission" date="2020-12" db="EMBL/GenBank/DDBJ databases">
        <title>Taurinivorans muris gen. nov., sp. nov., fundamental and realized metabolic niche of a ubiquitous sulfidogenic bacterium in the murine intestine.</title>
        <authorList>
            <person name="Ye H."/>
            <person name="Hanson B.T."/>
            <person name="Loy A."/>
        </authorList>
    </citation>
    <scope>NUCLEOTIDE SEQUENCE</scope>
    <source>
        <strain evidence="10">LT0009</strain>
    </source>
</reference>
<evidence type="ECO:0000256" key="5">
    <source>
        <dbReference type="ARBA" id="ARBA00022927"/>
    </source>
</evidence>
<evidence type="ECO:0000256" key="8">
    <source>
        <dbReference type="ARBA" id="ARBA00023136"/>
    </source>
</evidence>
<keyword evidence="5" id="KW-0653">Protein transport</keyword>
<comment type="subcellular location">
    <subcellularLocation>
        <location evidence="1">Membrane</location>
        <topology evidence="1">Single-pass membrane protein</topology>
    </subcellularLocation>
</comment>
<dbReference type="RefSeq" id="WP_334315294.1">
    <property type="nucleotide sequence ID" value="NZ_CP065938.1"/>
</dbReference>
<dbReference type="InterPro" id="IPR003369">
    <property type="entry name" value="TatA/B/E"/>
</dbReference>
<dbReference type="PANTHER" id="PTHR33162:SF1">
    <property type="entry name" value="SEC-INDEPENDENT PROTEIN TRANSLOCASE PROTEIN TATA, CHLOROPLASTIC"/>
    <property type="match status" value="1"/>
</dbReference>
<keyword evidence="7" id="KW-0811">Translocation</keyword>
<feature type="region of interest" description="Disordered" evidence="9">
    <location>
        <begin position="57"/>
        <end position="83"/>
    </location>
</feature>
<dbReference type="NCBIfam" id="TIGR01410">
    <property type="entry name" value="tatB"/>
    <property type="match status" value="1"/>
</dbReference>
<dbReference type="Gene3D" id="1.20.5.3310">
    <property type="match status" value="1"/>
</dbReference>
<evidence type="ECO:0000256" key="4">
    <source>
        <dbReference type="ARBA" id="ARBA00022692"/>
    </source>
</evidence>
<name>A0ABY5Y0J2_9BACT</name>
<evidence type="ECO:0000256" key="9">
    <source>
        <dbReference type="SAM" id="MobiDB-lite"/>
    </source>
</evidence>
<dbReference type="PRINTS" id="PR01506">
    <property type="entry name" value="TATBPROTEIN"/>
</dbReference>
<gene>
    <name evidence="10" type="primary">tatB</name>
    <name evidence="10" type="ORF">JBF11_09750</name>
</gene>
<feature type="compositionally biased region" description="Polar residues" evidence="9">
    <location>
        <begin position="73"/>
        <end position="83"/>
    </location>
</feature>
<evidence type="ECO:0000313" key="10">
    <source>
        <dbReference type="EMBL" id="UWX05705.1"/>
    </source>
</evidence>
<organism evidence="10 11">
    <name type="scientific">Taurinivorans muris</name>
    <dbReference type="NCBI Taxonomy" id="2787751"/>
    <lineage>
        <taxon>Bacteria</taxon>
        <taxon>Pseudomonadati</taxon>
        <taxon>Thermodesulfobacteriota</taxon>
        <taxon>Desulfovibrionia</taxon>
        <taxon>Desulfovibrionales</taxon>
        <taxon>Desulfovibrionaceae</taxon>
        <taxon>Taurinivorans</taxon>
    </lineage>
</organism>
<evidence type="ECO:0000256" key="2">
    <source>
        <dbReference type="ARBA" id="ARBA00022448"/>
    </source>
</evidence>
<evidence type="ECO:0000256" key="6">
    <source>
        <dbReference type="ARBA" id="ARBA00022989"/>
    </source>
</evidence>
<evidence type="ECO:0000313" key="11">
    <source>
        <dbReference type="Proteomes" id="UP001058120"/>
    </source>
</evidence>
<protein>
    <submittedName>
        <fullName evidence="10">Twin-arginine translocase subunit TatB</fullName>
    </submittedName>
</protein>
<keyword evidence="6" id="KW-1133">Transmembrane helix</keyword>
<evidence type="ECO:0000256" key="1">
    <source>
        <dbReference type="ARBA" id="ARBA00004167"/>
    </source>
</evidence>
<dbReference type="Proteomes" id="UP001058120">
    <property type="component" value="Chromosome"/>
</dbReference>
<dbReference type="EMBL" id="CP065938">
    <property type="protein sequence ID" value="UWX05705.1"/>
    <property type="molecule type" value="Genomic_DNA"/>
</dbReference>
<keyword evidence="8" id="KW-0472">Membrane</keyword>
<feature type="compositionally biased region" description="Basic and acidic residues" evidence="9">
    <location>
        <begin position="60"/>
        <end position="69"/>
    </location>
</feature>
<dbReference type="InterPro" id="IPR018448">
    <property type="entry name" value="TatB"/>
</dbReference>
<sequence>MFGIGSTELLLILVVALIVLGPKNLPKIANTLGKAMGQFQKASRDFQRTMNTEIALEEEQEKKKAEQQKQAETASPINEETKA</sequence>
<keyword evidence="4" id="KW-0812">Transmembrane</keyword>
<keyword evidence="11" id="KW-1185">Reference proteome</keyword>
<dbReference type="Pfam" id="PF02416">
    <property type="entry name" value="TatA_B_E"/>
    <property type="match status" value="1"/>
</dbReference>
<keyword evidence="2" id="KW-0813">Transport</keyword>
<dbReference type="PANTHER" id="PTHR33162">
    <property type="entry name" value="SEC-INDEPENDENT PROTEIN TRANSLOCASE PROTEIN TATA, CHLOROPLASTIC"/>
    <property type="match status" value="1"/>
</dbReference>